<dbReference type="AlphaFoldDB" id="A0A2I0TJW2"/>
<keyword evidence="5 7" id="KW-0472">Membrane</keyword>
<comment type="similarity">
    <text evidence="2">Belongs to the CD225/Dispanin family.</text>
</comment>
<dbReference type="PANTHER" id="PTHR13999">
    <property type="entry name" value="INTERFERON INDUCIBLE TRANSMEMBRANE PROTEIN"/>
    <property type="match status" value="1"/>
</dbReference>
<gene>
    <name evidence="8" type="ORF">llap_15601</name>
</gene>
<dbReference type="Pfam" id="PF04505">
    <property type="entry name" value="CD225"/>
    <property type="match status" value="1"/>
</dbReference>
<dbReference type="OrthoDB" id="9906841at2759"/>
<evidence type="ECO:0000256" key="5">
    <source>
        <dbReference type="ARBA" id="ARBA00023136"/>
    </source>
</evidence>
<dbReference type="PANTHER" id="PTHR13999:SF4">
    <property type="entry name" value="INTERFERON-INDUCED TRANSMEMBRANE PROTEIN 3"/>
    <property type="match status" value="1"/>
</dbReference>
<organism evidence="8 9">
    <name type="scientific">Limosa lapponica baueri</name>
    <dbReference type="NCBI Taxonomy" id="1758121"/>
    <lineage>
        <taxon>Eukaryota</taxon>
        <taxon>Metazoa</taxon>
        <taxon>Chordata</taxon>
        <taxon>Craniata</taxon>
        <taxon>Vertebrata</taxon>
        <taxon>Euteleostomi</taxon>
        <taxon>Archelosauria</taxon>
        <taxon>Archosauria</taxon>
        <taxon>Dinosauria</taxon>
        <taxon>Saurischia</taxon>
        <taxon>Theropoda</taxon>
        <taxon>Coelurosauria</taxon>
        <taxon>Aves</taxon>
        <taxon>Neognathae</taxon>
        <taxon>Neoaves</taxon>
        <taxon>Charadriiformes</taxon>
        <taxon>Scolopacidae</taxon>
        <taxon>Limosa</taxon>
    </lineage>
</organism>
<feature type="transmembrane region" description="Helical" evidence="7">
    <location>
        <begin position="120"/>
        <end position="142"/>
    </location>
</feature>
<evidence type="ECO:0000256" key="6">
    <source>
        <dbReference type="SAM" id="MobiDB-lite"/>
    </source>
</evidence>
<dbReference type="EMBL" id="KZ509426">
    <property type="protein sequence ID" value="PKU34091.1"/>
    <property type="molecule type" value="Genomic_DNA"/>
</dbReference>
<evidence type="ECO:0000256" key="1">
    <source>
        <dbReference type="ARBA" id="ARBA00004370"/>
    </source>
</evidence>
<feature type="compositionally biased region" description="Low complexity" evidence="6">
    <location>
        <begin position="32"/>
        <end position="70"/>
    </location>
</feature>
<accession>A0A2I0TJW2</accession>
<evidence type="ECO:0000313" key="8">
    <source>
        <dbReference type="EMBL" id="PKU34091.1"/>
    </source>
</evidence>
<keyword evidence="4 7" id="KW-1133">Transmembrane helix</keyword>
<protein>
    <submittedName>
        <fullName evidence="8">Dispanin subfamily a member 2b-like</fullName>
    </submittedName>
</protein>
<dbReference type="InterPro" id="IPR007593">
    <property type="entry name" value="CD225/Dispanin_fam"/>
</dbReference>
<name>A0A2I0TJW2_LIMLA</name>
<feature type="region of interest" description="Disordered" evidence="6">
    <location>
        <begin position="31"/>
        <end position="84"/>
    </location>
</feature>
<evidence type="ECO:0000256" key="3">
    <source>
        <dbReference type="ARBA" id="ARBA00022692"/>
    </source>
</evidence>
<evidence type="ECO:0000256" key="2">
    <source>
        <dbReference type="ARBA" id="ARBA00006843"/>
    </source>
</evidence>
<evidence type="ECO:0000256" key="7">
    <source>
        <dbReference type="SAM" id="Phobius"/>
    </source>
</evidence>
<reference evidence="9" key="2">
    <citation type="submission" date="2017-12" db="EMBL/GenBank/DDBJ databases">
        <title>Genome sequence of the Bar-tailed Godwit (Limosa lapponica baueri).</title>
        <authorList>
            <person name="Lima N.C.B."/>
            <person name="Parody-Merino A.M."/>
            <person name="Battley P.F."/>
            <person name="Fidler A.E."/>
            <person name="Prosdocimi F."/>
        </authorList>
    </citation>
    <scope>NUCLEOTIDE SEQUENCE [LARGE SCALE GENOMIC DNA]</scope>
</reference>
<keyword evidence="3 7" id="KW-0812">Transmembrane</keyword>
<dbReference type="Proteomes" id="UP000233556">
    <property type="component" value="Unassembled WGS sequence"/>
</dbReference>
<dbReference type="InterPro" id="IPR051517">
    <property type="entry name" value="IFITM_antiviral_protein"/>
</dbReference>
<evidence type="ECO:0000256" key="4">
    <source>
        <dbReference type="ARBA" id="ARBA00022989"/>
    </source>
</evidence>
<sequence length="211" mass="22918">MTDTLDPVPCSGWSRSPPAWERRRLGKIFRKGGLLRPGPGVPVGAAPSRPVPALGETKPGPSRLPPAAARPRPHRSPAPAMERSLPPYEPLAEGMDMEGLPRSTVVAVEPPPPPPPRDHLAWSICTTLYANFCCLGFLALVFSVKSRDRKVLGDYSAALSYGSTAKYLNLTALLLNIFIITLLIALLATGTITLMNVLHQQQEQYPFHRPS</sequence>
<proteinExistence type="inferred from homology"/>
<reference evidence="9" key="1">
    <citation type="submission" date="2017-11" db="EMBL/GenBank/DDBJ databases">
        <authorList>
            <person name="Lima N.C."/>
            <person name="Parody-Merino A.M."/>
            <person name="Battley P.F."/>
            <person name="Fidler A.E."/>
            <person name="Prosdocimi F."/>
        </authorList>
    </citation>
    <scope>NUCLEOTIDE SEQUENCE [LARGE SCALE GENOMIC DNA]</scope>
</reference>
<comment type="subcellular location">
    <subcellularLocation>
        <location evidence="1">Membrane</location>
    </subcellularLocation>
</comment>
<evidence type="ECO:0000313" key="9">
    <source>
        <dbReference type="Proteomes" id="UP000233556"/>
    </source>
</evidence>
<feature type="transmembrane region" description="Helical" evidence="7">
    <location>
        <begin position="173"/>
        <end position="198"/>
    </location>
</feature>
<keyword evidence="9" id="KW-1185">Reference proteome</keyword>
<dbReference type="GO" id="GO:0005886">
    <property type="term" value="C:plasma membrane"/>
    <property type="evidence" value="ECO:0007669"/>
    <property type="project" value="TreeGrafter"/>
</dbReference>